<proteinExistence type="predicted"/>
<dbReference type="AlphaFoldDB" id="A0A0F9K1F0"/>
<organism evidence="1">
    <name type="scientific">marine sediment metagenome</name>
    <dbReference type="NCBI Taxonomy" id="412755"/>
    <lineage>
        <taxon>unclassified sequences</taxon>
        <taxon>metagenomes</taxon>
        <taxon>ecological metagenomes</taxon>
    </lineage>
</organism>
<comment type="caution">
    <text evidence="1">The sequence shown here is derived from an EMBL/GenBank/DDBJ whole genome shotgun (WGS) entry which is preliminary data.</text>
</comment>
<evidence type="ECO:0000313" key="1">
    <source>
        <dbReference type="EMBL" id="KKM68536.1"/>
    </source>
</evidence>
<protein>
    <submittedName>
        <fullName evidence="1">Uncharacterized protein</fullName>
    </submittedName>
</protein>
<dbReference type="EMBL" id="LAZR01010151">
    <property type="protein sequence ID" value="KKM68536.1"/>
    <property type="molecule type" value="Genomic_DNA"/>
</dbReference>
<accession>A0A0F9K1F0</accession>
<reference evidence="1" key="1">
    <citation type="journal article" date="2015" name="Nature">
        <title>Complex archaea that bridge the gap between prokaryotes and eukaryotes.</title>
        <authorList>
            <person name="Spang A."/>
            <person name="Saw J.H."/>
            <person name="Jorgensen S.L."/>
            <person name="Zaremba-Niedzwiedzka K."/>
            <person name="Martijn J."/>
            <person name="Lind A.E."/>
            <person name="van Eijk R."/>
            <person name="Schleper C."/>
            <person name="Guy L."/>
            <person name="Ettema T.J."/>
        </authorList>
    </citation>
    <scope>NUCLEOTIDE SEQUENCE</scope>
</reference>
<gene>
    <name evidence="1" type="ORF">LCGC14_1459940</name>
</gene>
<name>A0A0F9K1F0_9ZZZZ</name>
<sequence>MSVPDLLGISDIGTSVARSLDLVDKRQILEDMIETSYSKSDIELFIGNVEKWYPVYEDFGKNKIYPESSFFWRILTYIPYIKNASGFESFERLGKDAASRDIDNLKTFLRVE</sequence>